<evidence type="ECO:0000313" key="1">
    <source>
        <dbReference type="EMBL" id="KAJ2769887.1"/>
    </source>
</evidence>
<gene>
    <name evidence="1" type="ORF">IWQ57_002910</name>
</gene>
<dbReference type="Proteomes" id="UP001140234">
    <property type="component" value="Unassembled WGS sequence"/>
</dbReference>
<reference evidence="1" key="1">
    <citation type="submission" date="2022-07" db="EMBL/GenBank/DDBJ databases">
        <title>Phylogenomic reconstructions and comparative analyses of Kickxellomycotina fungi.</title>
        <authorList>
            <person name="Reynolds N.K."/>
            <person name="Stajich J.E."/>
            <person name="Barry K."/>
            <person name="Grigoriev I.V."/>
            <person name="Crous P."/>
            <person name="Smith M.E."/>
        </authorList>
    </citation>
    <scope>NUCLEOTIDE SEQUENCE</scope>
    <source>
        <strain evidence="1">CBS 109366</strain>
    </source>
</reference>
<sequence>MRSGRRPAAGGRAISKVDAIGDFCKDMLRRRRAMPSRDKHAYGVPVKASRHPELNRYIFDVVAAIKTELEQDDSPGDVLVEVVDGDGRSLEAFALEISTLRGSYERIYDIDLRAALIRLGTLEPPPESHNELSFRVCYRPKGGGAPSLDKNAWIRRLDAAGPADAPTDGPRHPRLVALADADGSELKLQVFALLGPRNASGDDT</sequence>
<dbReference type="EMBL" id="JANBUJ010000843">
    <property type="protein sequence ID" value="KAJ2769887.1"/>
    <property type="molecule type" value="Genomic_DNA"/>
</dbReference>
<keyword evidence="2" id="KW-1185">Reference proteome</keyword>
<proteinExistence type="predicted"/>
<accession>A0ACC1JYA9</accession>
<name>A0ACC1JYA9_9FUNG</name>
<organism evidence="1 2">
    <name type="scientific">Coemansia nantahalensis</name>
    <dbReference type="NCBI Taxonomy" id="2789366"/>
    <lineage>
        <taxon>Eukaryota</taxon>
        <taxon>Fungi</taxon>
        <taxon>Fungi incertae sedis</taxon>
        <taxon>Zoopagomycota</taxon>
        <taxon>Kickxellomycotina</taxon>
        <taxon>Kickxellomycetes</taxon>
        <taxon>Kickxellales</taxon>
        <taxon>Kickxellaceae</taxon>
        <taxon>Coemansia</taxon>
    </lineage>
</organism>
<comment type="caution">
    <text evidence="1">The sequence shown here is derived from an EMBL/GenBank/DDBJ whole genome shotgun (WGS) entry which is preliminary data.</text>
</comment>
<evidence type="ECO:0000313" key="2">
    <source>
        <dbReference type="Proteomes" id="UP001140234"/>
    </source>
</evidence>
<protein>
    <submittedName>
        <fullName evidence="1">Uncharacterized protein</fullName>
    </submittedName>
</protein>